<gene>
    <name evidence="8" type="ordered locus">Bathy14g02070</name>
</gene>
<dbReference type="GO" id="GO:0070914">
    <property type="term" value="P:UV-damage excision repair"/>
    <property type="evidence" value="ECO:0007669"/>
    <property type="project" value="TreeGrafter"/>
</dbReference>
<evidence type="ECO:0000256" key="6">
    <source>
        <dbReference type="ARBA" id="ARBA00023242"/>
    </source>
</evidence>
<dbReference type="SUPFAM" id="SSF52980">
    <property type="entry name" value="Restriction endonuclease-like"/>
    <property type="match status" value="1"/>
</dbReference>
<name>K8ENH5_9CHLO</name>
<accession>K8ENH5</accession>
<dbReference type="PANTHER" id="PTHR12749:SF0">
    <property type="entry name" value="DNA EXCISION REPAIR PROTEIN ERCC-1"/>
    <property type="match status" value="1"/>
</dbReference>
<evidence type="ECO:0000313" key="9">
    <source>
        <dbReference type="Proteomes" id="UP000198341"/>
    </source>
</evidence>
<organism evidence="8 9">
    <name type="scientific">Bathycoccus prasinos</name>
    <dbReference type="NCBI Taxonomy" id="41875"/>
    <lineage>
        <taxon>Eukaryota</taxon>
        <taxon>Viridiplantae</taxon>
        <taxon>Chlorophyta</taxon>
        <taxon>Mamiellophyceae</taxon>
        <taxon>Mamiellales</taxon>
        <taxon>Bathycoccaceae</taxon>
        <taxon>Bathycoccus</taxon>
    </lineage>
</organism>
<keyword evidence="6" id="KW-0539">Nucleus</keyword>
<dbReference type="GO" id="GO:0000110">
    <property type="term" value="C:nucleotide-excision repair factor 1 complex"/>
    <property type="evidence" value="ECO:0007669"/>
    <property type="project" value="TreeGrafter"/>
</dbReference>
<sequence length="187" mass="20906">MNNALRGHIVLQYVNQTELQFSDIQGGSFPDRKTCIFYLSLRNLVANPQYLSSCTFNIEFERLILICYVDTPDVNSIEAVNKFCCLNAISLILAWDNAELGRYVETITVLLKETGIGECNNLDFLTITFSTLSEITCLNKLDVSTFINIFPDLLIVLNTSVLGFASVPGIGMRKAQHITSLVQNAFH</sequence>
<dbReference type="RefSeq" id="XP_007509057.1">
    <property type="nucleotide sequence ID" value="XM_007508995.1"/>
</dbReference>
<dbReference type="GO" id="GO:0003684">
    <property type="term" value="F:damaged DNA binding"/>
    <property type="evidence" value="ECO:0007669"/>
    <property type="project" value="InterPro"/>
</dbReference>
<dbReference type="KEGG" id="bpg:Bathy14g02070"/>
<protein>
    <recommendedName>
        <fullName evidence="7">ERCC1-like central domain-containing protein</fullName>
    </recommendedName>
</protein>
<dbReference type="AlphaFoldDB" id="K8ENH5"/>
<dbReference type="InterPro" id="IPR047260">
    <property type="entry name" value="ERCC1-like_central_dom"/>
</dbReference>
<dbReference type="OrthoDB" id="10262814at2759"/>
<dbReference type="Gene3D" id="3.40.50.10130">
    <property type="match status" value="1"/>
</dbReference>
<dbReference type="InterPro" id="IPR004579">
    <property type="entry name" value="ERCC1/RAD10/SWI10"/>
</dbReference>
<dbReference type="InterPro" id="IPR011335">
    <property type="entry name" value="Restrct_endonuc-II-like"/>
</dbReference>
<evidence type="ECO:0000256" key="2">
    <source>
        <dbReference type="ARBA" id="ARBA00008283"/>
    </source>
</evidence>
<dbReference type="eggNOG" id="KOG2841">
    <property type="taxonomic scope" value="Eukaryota"/>
</dbReference>
<feature type="domain" description="ERCC1-like central" evidence="7">
    <location>
        <begin position="2"/>
        <end position="107"/>
    </location>
</feature>
<evidence type="ECO:0000259" key="7">
    <source>
        <dbReference type="Pfam" id="PF03834"/>
    </source>
</evidence>
<dbReference type="Proteomes" id="UP000198341">
    <property type="component" value="Chromosome 14"/>
</dbReference>
<dbReference type="GO" id="GO:0006312">
    <property type="term" value="P:mitotic recombination"/>
    <property type="evidence" value="ECO:0007669"/>
    <property type="project" value="TreeGrafter"/>
</dbReference>
<evidence type="ECO:0000256" key="5">
    <source>
        <dbReference type="ARBA" id="ARBA00023204"/>
    </source>
</evidence>
<dbReference type="Pfam" id="PF03834">
    <property type="entry name" value="Rad10"/>
    <property type="match status" value="1"/>
</dbReference>
<keyword evidence="9" id="KW-1185">Reference proteome</keyword>
<dbReference type="GO" id="GO:0006302">
    <property type="term" value="P:double-strand break repair"/>
    <property type="evidence" value="ECO:0007669"/>
    <property type="project" value="UniProtKB-ARBA"/>
</dbReference>
<keyword evidence="3" id="KW-0227">DNA damage</keyword>
<reference evidence="8 9" key="1">
    <citation type="submission" date="2011-10" db="EMBL/GenBank/DDBJ databases">
        <authorList>
            <person name="Genoscope - CEA"/>
        </authorList>
    </citation>
    <scope>NUCLEOTIDE SEQUENCE [LARGE SCALE GENOMIC DNA]</scope>
    <source>
        <strain evidence="8 9">RCC 1105</strain>
    </source>
</reference>
<evidence type="ECO:0000313" key="8">
    <source>
        <dbReference type="EMBL" id="CCO19514.1"/>
    </source>
</evidence>
<dbReference type="PANTHER" id="PTHR12749">
    <property type="entry name" value="EXCISION REPAIR CROSS-COMPLEMENTING 1 ERCC1"/>
    <property type="match status" value="1"/>
</dbReference>
<proteinExistence type="inferred from homology"/>
<dbReference type="GO" id="GO:0070522">
    <property type="term" value="C:ERCC4-ERCC1 complex"/>
    <property type="evidence" value="ECO:0007669"/>
    <property type="project" value="TreeGrafter"/>
</dbReference>
<dbReference type="STRING" id="41875.K8ENH5"/>
<dbReference type="GO" id="GO:0003697">
    <property type="term" value="F:single-stranded DNA binding"/>
    <property type="evidence" value="ECO:0007669"/>
    <property type="project" value="TreeGrafter"/>
</dbReference>
<evidence type="ECO:0000256" key="4">
    <source>
        <dbReference type="ARBA" id="ARBA00023125"/>
    </source>
</evidence>
<keyword evidence="5" id="KW-0234">DNA repair</keyword>
<keyword evidence="4" id="KW-0238">DNA-binding</keyword>
<evidence type="ECO:0000256" key="1">
    <source>
        <dbReference type="ARBA" id="ARBA00004123"/>
    </source>
</evidence>
<evidence type="ECO:0000256" key="3">
    <source>
        <dbReference type="ARBA" id="ARBA00022763"/>
    </source>
</evidence>
<comment type="subcellular location">
    <subcellularLocation>
        <location evidence="1">Nucleus</location>
    </subcellularLocation>
</comment>
<dbReference type="GeneID" id="19011944"/>
<dbReference type="EMBL" id="FO082265">
    <property type="protein sequence ID" value="CCO19514.1"/>
    <property type="molecule type" value="Genomic_DNA"/>
</dbReference>
<comment type="similarity">
    <text evidence="2">Belongs to the ERCC1/RAD10/SWI10 family.</text>
</comment>